<dbReference type="GO" id="GO:0008270">
    <property type="term" value="F:zinc ion binding"/>
    <property type="evidence" value="ECO:0007669"/>
    <property type="project" value="UniProtKB-KW"/>
</dbReference>
<keyword evidence="4" id="KW-0238">DNA-binding</keyword>
<evidence type="ECO:0000256" key="2">
    <source>
        <dbReference type="ARBA" id="ARBA00022771"/>
    </source>
</evidence>
<dbReference type="PANTHER" id="PTHR12506">
    <property type="entry name" value="PROTEIN PHOSPHATASE RELATED"/>
    <property type="match status" value="1"/>
</dbReference>
<evidence type="ECO:0000256" key="4">
    <source>
        <dbReference type="ARBA" id="ARBA00023125"/>
    </source>
</evidence>
<protein>
    <recommendedName>
        <fullName evidence="6">C3H1-type domain-containing protein</fullName>
    </recommendedName>
</protein>
<feature type="domain" description="C3H1-type" evidence="6">
    <location>
        <begin position="31"/>
        <end position="59"/>
    </location>
</feature>
<keyword evidence="2 5" id="KW-0863">Zinc-finger</keyword>
<feature type="zinc finger region" description="C3H1-type" evidence="5">
    <location>
        <begin position="31"/>
        <end position="59"/>
    </location>
</feature>
<evidence type="ECO:0000256" key="3">
    <source>
        <dbReference type="ARBA" id="ARBA00022833"/>
    </source>
</evidence>
<evidence type="ECO:0000256" key="1">
    <source>
        <dbReference type="ARBA" id="ARBA00022723"/>
    </source>
</evidence>
<reference evidence="7" key="1">
    <citation type="submission" date="2014-09" db="EMBL/GenBank/DDBJ databases">
        <authorList>
            <person name="Magalhaes I.L.F."/>
            <person name="Oliveira U."/>
            <person name="Santos F.R."/>
            <person name="Vidigal T.H.D.A."/>
            <person name="Brescovit A.D."/>
            <person name="Santos A.J."/>
        </authorList>
    </citation>
    <scope>NUCLEOTIDE SEQUENCE</scope>
    <source>
        <tissue evidence="7">Shoot tissue taken approximately 20 cm above the soil surface</tissue>
    </source>
</reference>
<organism evidence="7">
    <name type="scientific">Arundo donax</name>
    <name type="common">Giant reed</name>
    <name type="synonym">Donax arundinaceus</name>
    <dbReference type="NCBI Taxonomy" id="35708"/>
    <lineage>
        <taxon>Eukaryota</taxon>
        <taxon>Viridiplantae</taxon>
        <taxon>Streptophyta</taxon>
        <taxon>Embryophyta</taxon>
        <taxon>Tracheophyta</taxon>
        <taxon>Spermatophyta</taxon>
        <taxon>Magnoliopsida</taxon>
        <taxon>Liliopsida</taxon>
        <taxon>Poales</taxon>
        <taxon>Poaceae</taxon>
        <taxon>PACMAD clade</taxon>
        <taxon>Arundinoideae</taxon>
        <taxon>Arundineae</taxon>
        <taxon>Arundo</taxon>
    </lineage>
</organism>
<name>A0A0A9CH13_ARUDO</name>
<dbReference type="PANTHER" id="PTHR12506:SF25">
    <property type="entry name" value="ZINC FINGER CCCH DOMAIN-CONTAINING PROTEIN 66"/>
    <property type="match status" value="1"/>
</dbReference>
<accession>A0A0A9CH13</accession>
<dbReference type="PROSITE" id="PS50103">
    <property type="entry name" value="ZF_C3H1"/>
    <property type="match status" value="1"/>
</dbReference>
<dbReference type="GO" id="GO:0003677">
    <property type="term" value="F:DNA binding"/>
    <property type="evidence" value="ECO:0007669"/>
    <property type="project" value="UniProtKB-KW"/>
</dbReference>
<dbReference type="EMBL" id="GBRH01223014">
    <property type="protein sequence ID" value="JAD74881.1"/>
    <property type="molecule type" value="Transcribed_RNA"/>
</dbReference>
<keyword evidence="3 5" id="KW-0862">Zinc</keyword>
<evidence type="ECO:0000259" key="6">
    <source>
        <dbReference type="PROSITE" id="PS50103"/>
    </source>
</evidence>
<proteinExistence type="predicted"/>
<evidence type="ECO:0000313" key="7">
    <source>
        <dbReference type="EMBL" id="JAD74881.1"/>
    </source>
</evidence>
<dbReference type="GO" id="GO:0003729">
    <property type="term" value="F:mRNA binding"/>
    <property type="evidence" value="ECO:0007669"/>
    <property type="project" value="TreeGrafter"/>
</dbReference>
<reference evidence="7" key="2">
    <citation type="journal article" date="2015" name="Data Brief">
        <title>Shoot transcriptome of the giant reed, Arundo donax.</title>
        <authorList>
            <person name="Barrero R.A."/>
            <person name="Guerrero F.D."/>
            <person name="Moolhuijzen P."/>
            <person name="Goolsby J.A."/>
            <person name="Tidwell J."/>
            <person name="Bellgard S.E."/>
            <person name="Bellgard M.I."/>
        </authorList>
    </citation>
    <scope>NUCLEOTIDE SEQUENCE</scope>
    <source>
        <tissue evidence="7">Shoot tissue taken approximately 20 cm above the soil surface</tissue>
    </source>
</reference>
<dbReference type="InterPro" id="IPR000571">
    <property type="entry name" value="Znf_CCCH"/>
</dbReference>
<keyword evidence="1 5" id="KW-0479">Metal-binding</keyword>
<dbReference type="InterPro" id="IPR050974">
    <property type="entry name" value="Plant_ZF_CCCH"/>
</dbReference>
<sequence>MQVWSDMQVSSPQRGSCNCNTYTFECSRLPIANEKECAYYLRTGQCEFASTCKFHRPQPSNTVVALRVSIYSPGQSATSPGQHTYPGAVNNWTMSRSASFIASPRWPGHSGYAQVIVPQGLVQVSGWNPYAAQMGSSSPDDQQ</sequence>
<dbReference type="AlphaFoldDB" id="A0A0A9CH13"/>
<evidence type="ECO:0000256" key="5">
    <source>
        <dbReference type="PROSITE-ProRule" id="PRU00723"/>
    </source>
</evidence>